<comment type="caution">
    <text evidence="1">The sequence shown here is derived from an EMBL/GenBank/DDBJ whole genome shotgun (WGS) entry which is preliminary data.</text>
</comment>
<accession>A0A081R9F0</accession>
<reference evidence="1 2" key="1">
    <citation type="submission" date="2014-02" db="EMBL/GenBank/DDBJ databases">
        <title>Whole genome sequence of Sphingobium chlorophenolicum NBRC 16172.</title>
        <authorList>
            <person name="Gan H.M."/>
            <person name="Gan H.Y."/>
            <person name="Chew T.H."/>
            <person name="Savka M.A."/>
        </authorList>
    </citation>
    <scope>NUCLEOTIDE SEQUENCE [LARGE SCALE GENOMIC DNA]</scope>
    <source>
        <strain evidence="1 2">NBRC 16172</strain>
    </source>
</reference>
<evidence type="ECO:0008006" key="3">
    <source>
        <dbReference type="Google" id="ProtNLM"/>
    </source>
</evidence>
<dbReference type="RefSeq" id="WP_156028712.1">
    <property type="nucleotide sequence ID" value="NZ_JFHR01000062.1"/>
</dbReference>
<dbReference type="NCBIfam" id="NF033522">
    <property type="entry name" value="lasso_benenodin"/>
    <property type="match status" value="1"/>
</dbReference>
<evidence type="ECO:0000313" key="2">
    <source>
        <dbReference type="Proteomes" id="UP000028411"/>
    </source>
</evidence>
<dbReference type="InterPro" id="IPR049805">
    <property type="entry name" value="Lasso_benenodin"/>
</dbReference>
<gene>
    <name evidence="1" type="ORF">BV95_03897</name>
</gene>
<proteinExistence type="predicted"/>
<sequence>MERKEDVIDLGAASIETKGMGGLREDLAIGEPFTGLADD</sequence>
<dbReference type="OrthoDB" id="7596945at2"/>
<dbReference type="Proteomes" id="UP000028411">
    <property type="component" value="Unassembled WGS sequence"/>
</dbReference>
<dbReference type="PATRIC" id="fig|46429.4.peg.3887"/>
<dbReference type="Pfam" id="PF24178">
    <property type="entry name" value="Subterisin"/>
    <property type="match status" value="1"/>
</dbReference>
<protein>
    <recommendedName>
        <fullName evidence="3">Benenodin family lasso peptide</fullName>
    </recommendedName>
</protein>
<dbReference type="EMBL" id="JFHR01000062">
    <property type="protein sequence ID" value="KEQ51823.1"/>
    <property type="molecule type" value="Genomic_DNA"/>
</dbReference>
<evidence type="ECO:0000313" key="1">
    <source>
        <dbReference type="EMBL" id="KEQ51823.1"/>
    </source>
</evidence>
<dbReference type="AlphaFoldDB" id="A0A081R9F0"/>
<organism evidence="1 2">
    <name type="scientific">Sphingobium chlorophenolicum</name>
    <dbReference type="NCBI Taxonomy" id="46429"/>
    <lineage>
        <taxon>Bacteria</taxon>
        <taxon>Pseudomonadati</taxon>
        <taxon>Pseudomonadota</taxon>
        <taxon>Alphaproteobacteria</taxon>
        <taxon>Sphingomonadales</taxon>
        <taxon>Sphingomonadaceae</taxon>
        <taxon>Sphingobium</taxon>
    </lineage>
</organism>
<name>A0A081R9F0_SPHCR</name>